<dbReference type="Pfam" id="PF01223">
    <property type="entry name" value="Endonuclease_NS"/>
    <property type="match status" value="1"/>
</dbReference>
<evidence type="ECO:0000259" key="12">
    <source>
        <dbReference type="SMART" id="SM00892"/>
    </source>
</evidence>
<dbReference type="GeneID" id="110975226"/>
<dbReference type="CDD" id="cd00091">
    <property type="entry name" value="NUC"/>
    <property type="match status" value="1"/>
</dbReference>
<evidence type="ECO:0000256" key="3">
    <source>
        <dbReference type="ARBA" id="ARBA00022722"/>
    </source>
</evidence>
<reference evidence="14" key="1">
    <citation type="submission" date="2025-08" db="UniProtKB">
        <authorList>
            <consortium name="RefSeq"/>
        </authorList>
    </citation>
    <scope>IDENTIFICATION</scope>
</reference>
<dbReference type="SUPFAM" id="SSF54060">
    <property type="entry name" value="His-Me finger endonucleases"/>
    <property type="match status" value="1"/>
</dbReference>
<feature type="binding site" evidence="8">
    <location>
        <position position="173"/>
    </location>
    <ligand>
        <name>Mg(2+)</name>
        <dbReference type="ChEBI" id="CHEBI:18420"/>
        <note>catalytic</note>
    </ligand>
</feature>
<name>A0A8B7XSN5_ACAPL</name>
<keyword evidence="4 8" id="KW-0479">Metal-binding</keyword>
<dbReference type="GO" id="GO:0000014">
    <property type="term" value="F:single-stranded DNA endodeoxyribonuclease activity"/>
    <property type="evidence" value="ECO:0007669"/>
    <property type="project" value="TreeGrafter"/>
</dbReference>
<dbReference type="EC" id="3.1.30.-" evidence="9"/>
<keyword evidence="10" id="KW-1133">Transmembrane helix</keyword>
<dbReference type="PANTHER" id="PTHR13966">
    <property type="entry name" value="ENDONUCLEASE RELATED"/>
    <property type="match status" value="1"/>
</dbReference>
<evidence type="ECO:0000256" key="10">
    <source>
        <dbReference type="SAM" id="Phobius"/>
    </source>
</evidence>
<evidence type="ECO:0000256" key="7">
    <source>
        <dbReference type="PIRSR" id="PIRSR640255-1"/>
    </source>
</evidence>
<dbReference type="OrthoDB" id="5418055at2759"/>
<dbReference type="InterPro" id="IPR001604">
    <property type="entry name" value="Endo_G_ENPP1-like_dom"/>
</dbReference>
<gene>
    <name evidence="14" type="primary">LOC110975226</name>
</gene>
<dbReference type="AlphaFoldDB" id="A0A8B7XSN5"/>
<keyword evidence="9" id="KW-0378">Hydrolase</keyword>
<feature type="domain" description="ENPP1-3/EXOG-like endonuclease/phosphodiesterase" evidence="11">
    <location>
        <begin position="78"/>
        <end position="292"/>
    </location>
</feature>
<evidence type="ECO:0000256" key="1">
    <source>
        <dbReference type="ARBA" id="ARBA00001946"/>
    </source>
</evidence>
<evidence type="ECO:0000256" key="5">
    <source>
        <dbReference type="ARBA" id="ARBA00022759"/>
    </source>
</evidence>
<dbReference type="GO" id="GO:0004521">
    <property type="term" value="F:RNA endonuclease activity"/>
    <property type="evidence" value="ECO:0007669"/>
    <property type="project" value="TreeGrafter"/>
</dbReference>
<accession>A0A8B7XSN5</accession>
<evidence type="ECO:0000256" key="8">
    <source>
        <dbReference type="PIRSR" id="PIRSR640255-2"/>
    </source>
</evidence>
<evidence type="ECO:0000259" key="11">
    <source>
        <dbReference type="SMART" id="SM00477"/>
    </source>
</evidence>
<dbReference type="PROSITE" id="PS01070">
    <property type="entry name" value="NUCLEASE_NON_SPEC"/>
    <property type="match status" value="1"/>
</dbReference>
<keyword evidence="13" id="KW-1185">Reference proteome</keyword>
<dbReference type="GO" id="GO:0005634">
    <property type="term" value="C:nucleus"/>
    <property type="evidence" value="ECO:0007669"/>
    <property type="project" value="TreeGrafter"/>
</dbReference>
<evidence type="ECO:0000256" key="9">
    <source>
        <dbReference type="RuleBase" id="RU366055"/>
    </source>
</evidence>
<feature type="transmembrane region" description="Helical" evidence="10">
    <location>
        <begin position="318"/>
        <end position="336"/>
    </location>
</feature>
<proteinExistence type="inferred from homology"/>
<dbReference type="SMART" id="SM00477">
    <property type="entry name" value="NUC"/>
    <property type="match status" value="1"/>
</dbReference>
<keyword evidence="3 9" id="KW-0540">Nuclease</keyword>
<dbReference type="GO" id="GO:0003676">
    <property type="term" value="F:nucleic acid binding"/>
    <property type="evidence" value="ECO:0007669"/>
    <property type="project" value="InterPro"/>
</dbReference>
<dbReference type="InterPro" id="IPR044929">
    <property type="entry name" value="DNA/RNA_non-sp_Endonuclease_sf"/>
</dbReference>
<protein>
    <recommendedName>
        <fullName evidence="9">Endonuclease</fullName>
        <ecNumber evidence="9">3.1.30.-</ecNumber>
    </recommendedName>
</protein>
<dbReference type="Proteomes" id="UP000694845">
    <property type="component" value="Unplaced"/>
</dbReference>
<evidence type="ECO:0000313" key="14">
    <source>
        <dbReference type="RefSeq" id="XP_022083212.1"/>
    </source>
</evidence>
<keyword evidence="10" id="KW-0472">Membrane</keyword>
<comment type="cofactor">
    <cofactor evidence="1 9">
        <name>Mg(2+)</name>
        <dbReference type="ChEBI" id="CHEBI:18420"/>
    </cofactor>
</comment>
<evidence type="ECO:0000313" key="13">
    <source>
        <dbReference type="Proteomes" id="UP000694845"/>
    </source>
</evidence>
<feature type="domain" description="DNA/RNA non-specific endonuclease/pyrophosphatase/phosphodiesterase" evidence="12">
    <location>
        <begin position="77"/>
        <end position="292"/>
    </location>
</feature>
<dbReference type="OMA" id="QLTACCK"/>
<keyword evidence="5 9" id="KW-0255">Endonuclease</keyword>
<evidence type="ECO:0000256" key="2">
    <source>
        <dbReference type="ARBA" id="ARBA00010052"/>
    </source>
</evidence>
<dbReference type="InterPro" id="IPR020821">
    <property type="entry name" value="ENPP1-3/EXOG-like_nuc-like"/>
</dbReference>
<organism evidence="13 14">
    <name type="scientific">Acanthaster planci</name>
    <name type="common">Crown-of-thorns starfish</name>
    <dbReference type="NCBI Taxonomy" id="133434"/>
    <lineage>
        <taxon>Eukaryota</taxon>
        <taxon>Metazoa</taxon>
        <taxon>Echinodermata</taxon>
        <taxon>Eleutherozoa</taxon>
        <taxon>Asterozoa</taxon>
        <taxon>Asteroidea</taxon>
        <taxon>Valvatacea</taxon>
        <taxon>Valvatida</taxon>
        <taxon>Acanthasteridae</taxon>
        <taxon>Acanthaster</taxon>
    </lineage>
</organism>
<dbReference type="RefSeq" id="XP_022083212.1">
    <property type="nucleotide sequence ID" value="XM_022227520.1"/>
</dbReference>
<evidence type="ECO:0000256" key="4">
    <source>
        <dbReference type="ARBA" id="ARBA00022723"/>
    </source>
</evidence>
<feature type="active site" description="Proton acceptor" evidence="7">
    <location>
        <position position="142"/>
    </location>
</feature>
<dbReference type="KEGG" id="aplc:110975226"/>
<evidence type="ECO:0000256" key="6">
    <source>
        <dbReference type="ARBA" id="ARBA00022842"/>
    </source>
</evidence>
<dbReference type="GO" id="GO:0005743">
    <property type="term" value="C:mitochondrial inner membrane"/>
    <property type="evidence" value="ECO:0007669"/>
    <property type="project" value="TreeGrafter"/>
</dbReference>
<keyword evidence="6" id="KW-0460">Magnesium</keyword>
<dbReference type="PANTHER" id="PTHR13966:SF19">
    <property type="entry name" value="NUCLEASE EXOG, MITOCHONDRIAL"/>
    <property type="match status" value="1"/>
</dbReference>
<dbReference type="SMART" id="SM00892">
    <property type="entry name" value="Endonuclease_NS"/>
    <property type="match status" value="1"/>
</dbReference>
<dbReference type="GO" id="GO:0006309">
    <property type="term" value="P:apoptotic DNA fragmentation"/>
    <property type="evidence" value="ECO:0007669"/>
    <property type="project" value="TreeGrafter"/>
</dbReference>
<comment type="similarity">
    <text evidence="2 9">Belongs to the DNA/RNA non-specific endonuclease family.</text>
</comment>
<keyword evidence="10" id="KW-0812">Transmembrane</keyword>
<dbReference type="InterPro" id="IPR018524">
    <property type="entry name" value="DNA/RNA_endonuclease_AS"/>
</dbReference>
<feature type="transmembrane region" description="Helical" evidence="10">
    <location>
        <begin position="12"/>
        <end position="32"/>
    </location>
</feature>
<dbReference type="Gene3D" id="3.40.570.10">
    <property type="entry name" value="Extracellular Endonuclease, subunit A"/>
    <property type="match status" value="1"/>
</dbReference>
<sequence length="350" mass="39930">MAKEMFSFKSGFSVGFVVSLVLSFVYWGVLVADQKHPVVVPVEVYRYIAPKVADKKYQSTSPILKYGVPDRGPETLNYQNHAVGYDRAKKIPQWVAEYITKDNIKGDADRTKCSFKPDRDRVDDMFSSTLDDYSKSGYDRGHMSPAANHKYSQDAMCESFFLTNVVPQSSQHNRYYWRDFEGYCRELAEKYEEVRVITGPLFLPETSEGDTQSSRFVKYEVIGESNVSVPTHFFKVIIIENATESNTTLFAAAFLLPNEKIDSDTPLITFKVPLVELEAVAGLHFFPNLANAPVGDFCSFDDCKLRAEREAVSTMSRFSTGTLLIIVLFVWIYFMYKWREHAEKAAKNLK</sequence>
<dbReference type="InterPro" id="IPR040255">
    <property type="entry name" value="Non-specific_endonuclease"/>
</dbReference>
<dbReference type="InterPro" id="IPR044925">
    <property type="entry name" value="His-Me_finger_sf"/>
</dbReference>
<dbReference type="GO" id="GO:0046872">
    <property type="term" value="F:metal ion binding"/>
    <property type="evidence" value="ECO:0007669"/>
    <property type="project" value="UniProtKB-KW"/>
</dbReference>